<dbReference type="AlphaFoldDB" id="A0A376BTP0"/>
<proteinExistence type="predicted"/>
<accession>A0A376BTP0</accession>
<dbReference type="STRING" id="1120980.GCA_000745955_00117"/>
<sequence>MKVPVLLAALLLSACAATSNTTPSERVLAYQTPQANHATVQITRLNQFMGAACHVGVMYEETLIARMAAGEKVTVYLPTGSSLFSVITDPQGNGLCGTQGFSPAMRKVRIEANKVNHIEIGFRGMVFPYIEPK</sequence>
<keyword evidence="3" id="KW-1185">Reference proteome</keyword>
<organism evidence="2 3">
    <name type="scientific">Alysiella crassa</name>
    <dbReference type="NCBI Taxonomy" id="153491"/>
    <lineage>
        <taxon>Bacteria</taxon>
        <taxon>Pseudomonadati</taxon>
        <taxon>Pseudomonadota</taxon>
        <taxon>Betaproteobacteria</taxon>
        <taxon>Neisseriales</taxon>
        <taxon>Neisseriaceae</taxon>
        <taxon>Alysiella</taxon>
    </lineage>
</organism>
<protein>
    <recommendedName>
        <fullName evidence="4">Lipoprotein</fullName>
    </recommendedName>
</protein>
<keyword evidence="1" id="KW-0732">Signal</keyword>
<dbReference type="OrthoDB" id="9154618at2"/>
<evidence type="ECO:0008006" key="4">
    <source>
        <dbReference type="Google" id="ProtNLM"/>
    </source>
</evidence>
<feature type="chain" id="PRO_5016878437" description="Lipoprotein" evidence="1">
    <location>
        <begin position="17"/>
        <end position="133"/>
    </location>
</feature>
<evidence type="ECO:0000256" key="1">
    <source>
        <dbReference type="SAM" id="SignalP"/>
    </source>
</evidence>
<evidence type="ECO:0000313" key="2">
    <source>
        <dbReference type="EMBL" id="SSY80306.1"/>
    </source>
</evidence>
<dbReference type="Proteomes" id="UP000254209">
    <property type="component" value="Unassembled WGS sequence"/>
</dbReference>
<dbReference type="RefSeq" id="WP_051968666.1">
    <property type="nucleotide sequence ID" value="NZ_CP091519.2"/>
</dbReference>
<dbReference type="PROSITE" id="PS51257">
    <property type="entry name" value="PROKAR_LIPOPROTEIN"/>
    <property type="match status" value="1"/>
</dbReference>
<name>A0A376BTP0_9NEIS</name>
<evidence type="ECO:0000313" key="3">
    <source>
        <dbReference type="Proteomes" id="UP000254209"/>
    </source>
</evidence>
<gene>
    <name evidence="2" type="ORF">NCTC10283_01861</name>
</gene>
<dbReference type="EMBL" id="UFSO01000003">
    <property type="protein sequence ID" value="SSY80306.1"/>
    <property type="molecule type" value="Genomic_DNA"/>
</dbReference>
<feature type="signal peptide" evidence="1">
    <location>
        <begin position="1"/>
        <end position="16"/>
    </location>
</feature>
<reference evidence="2 3" key="1">
    <citation type="submission" date="2018-06" db="EMBL/GenBank/DDBJ databases">
        <authorList>
            <consortium name="Pathogen Informatics"/>
            <person name="Doyle S."/>
        </authorList>
    </citation>
    <scope>NUCLEOTIDE SEQUENCE [LARGE SCALE GENOMIC DNA]</scope>
    <source>
        <strain evidence="2 3">NCTC10283</strain>
    </source>
</reference>